<comment type="caution">
    <text evidence="1">The sequence shown here is derived from an EMBL/GenBank/DDBJ whole genome shotgun (WGS) entry which is preliminary data.</text>
</comment>
<dbReference type="Proteomes" id="UP000280182">
    <property type="component" value="Unassembled WGS sequence"/>
</dbReference>
<proteinExistence type="predicted"/>
<sequence length="126" mass="14067">MALSIGVSDSSKDFAKQITRETTVPKSIQTVDYTTGVINEGKENEFPYASLTAVDPTLFQKFESIGQEQYCPTFKVKLKGYRGEDLTPLIGKELTFPEYEVAFVFDKFKQPIGLSLVLELSDISVI</sequence>
<evidence type="ECO:0000313" key="1">
    <source>
        <dbReference type="EMBL" id="RSJ66977.1"/>
    </source>
</evidence>
<name>A0A3R9KW08_STROR</name>
<dbReference type="RefSeq" id="WP_125395214.1">
    <property type="nucleotide sequence ID" value="NZ_JASHCM010000004.1"/>
</dbReference>
<reference evidence="1 2" key="1">
    <citation type="submission" date="2018-11" db="EMBL/GenBank/DDBJ databases">
        <title>Species Designations Belie Phenotypic and Genotypic Heterogeneity in Oral Streptococci.</title>
        <authorList>
            <person name="Velsko I."/>
        </authorList>
    </citation>
    <scope>NUCLEOTIDE SEQUENCE [LARGE SCALE GENOMIC DNA]</scope>
    <source>
        <strain evidence="1 2">BCC12</strain>
    </source>
</reference>
<dbReference type="AlphaFoldDB" id="A0A3R9KW08"/>
<dbReference type="OrthoDB" id="2227505at2"/>
<dbReference type="EMBL" id="RJPJ01000007">
    <property type="protein sequence ID" value="RSJ66977.1"/>
    <property type="molecule type" value="Genomic_DNA"/>
</dbReference>
<protein>
    <recommendedName>
        <fullName evidence="3">Phage protein</fullName>
    </recommendedName>
</protein>
<evidence type="ECO:0000313" key="2">
    <source>
        <dbReference type="Proteomes" id="UP000280182"/>
    </source>
</evidence>
<accession>A0A3R9KW08</accession>
<evidence type="ECO:0008006" key="3">
    <source>
        <dbReference type="Google" id="ProtNLM"/>
    </source>
</evidence>
<organism evidence="1 2">
    <name type="scientific">Streptococcus oralis</name>
    <dbReference type="NCBI Taxonomy" id="1303"/>
    <lineage>
        <taxon>Bacteria</taxon>
        <taxon>Bacillati</taxon>
        <taxon>Bacillota</taxon>
        <taxon>Bacilli</taxon>
        <taxon>Lactobacillales</taxon>
        <taxon>Streptococcaceae</taxon>
        <taxon>Streptococcus</taxon>
    </lineage>
</organism>
<gene>
    <name evidence="1" type="ORF">D8802_06175</name>
</gene>